<comment type="caution">
    <text evidence="10">The sequence shown here is derived from an EMBL/GenBank/DDBJ whole genome shotgun (WGS) entry which is preliminary data.</text>
</comment>
<evidence type="ECO:0000256" key="3">
    <source>
        <dbReference type="ARBA" id="ARBA00022448"/>
    </source>
</evidence>
<dbReference type="PROSITE" id="PS50893">
    <property type="entry name" value="ABC_TRANSPORTER_2"/>
    <property type="match status" value="2"/>
</dbReference>
<dbReference type="AlphaFoldDB" id="J1HNV0"/>
<dbReference type="InterPro" id="IPR003439">
    <property type="entry name" value="ABC_transporter-like_ATP-bd"/>
</dbReference>
<gene>
    <name evidence="10" type="ORF">HMPREF1317_0202</name>
</gene>
<dbReference type="InterPro" id="IPR017871">
    <property type="entry name" value="ABC_transporter-like_CS"/>
</dbReference>
<dbReference type="NCBIfam" id="TIGR01727">
    <property type="entry name" value="oligo_HPY"/>
    <property type="match status" value="2"/>
</dbReference>
<dbReference type="EMBL" id="AKFS01000077">
    <property type="protein sequence ID" value="EJF47675.1"/>
    <property type="molecule type" value="Genomic_DNA"/>
</dbReference>
<dbReference type="SMART" id="SM00382">
    <property type="entry name" value="AAA"/>
    <property type="match status" value="2"/>
</dbReference>
<dbReference type="InterPro" id="IPR027417">
    <property type="entry name" value="P-loop_NTPase"/>
</dbReference>
<accession>J1HNV0</accession>
<dbReference type="PROSITE" id="PS00211">
    <property type="entry name" value="ABC_TRANSPORTER_1"/>
    <property type="match status" value="2"/>
</dbReference>
<evidence type="ECO:0000256" key="2">
    <source>
        <dbReference type="ARBA" id="ARBA00005417"/>
    </source>
</evidence>
<evidence type="ECO:0000256" key="8">
    <source>
        <dbReference type="SAM" id="MobiDB-lite"/>
    </source>
</evidence>
<organism evidence="10 11">
    <name type="scientific">Schaalia georgiae F0490</name>
    <dbReference type="NCBI Taxonomy" id="1125717"/>
    <lineage>
        <taxon>Bacteria</taxon>
        <taxon>Bacillati</taxon>
        <taxon>Actinomycetota</taxon>
        <taxon>Actinomycetes</taxon>
        <taxon>Actinomycetales</taxon>
        <taxon>Actinomycetaceae</taxon>
        <taxon>Schaalia</taxon>
    </lineage>
</organism>
<evidence type="ECO:0000313" key="10">
    <source>
        <dbReference type="EMBL" id="EJF47675.1"/>
    </source>
</evidence>
<dbReference type="NCBIfam" id="NF008453">
    <property type="entry name" value="PRK11308.1"/>
    <property type="match status" value="2"/>
</dbReference>
<dbReference type="Pfam" id="PF08352">
    <property type="entry name" value="oligo_HPY"/>
    <property type="match status" value="2"/>
</dbReference>
<dbReference type="InterPro" id="IPR013563">
    <property type="entry name" value="Oligopep_ABC_C"/>
</dbReference>
<keyword evidence="3" id="KW-0813">Transport</keyword>
<evidence type="ECO:0000256" key="6">
    <source>
        <dbReference type="ARBA" id="ARBA00022840"/>
    </source>
</evidence>
<evidence type="ECO:0000256" key="5">
    <source>
        <dbReference type="ARBA" id="ARBA00022741"/>
    </source>
</evidence>
<keyword evidence="4" id="KW-1003">Cell membrane</keyword>
<dbReference type="OrthoDB" id="4008250at2"/>
<name>J1HNV0_9ACTO</name>
<keyword evidence="6" id="KW-0067">ATP-binding</keyword>
<dbReference type="PANTHER" id="PTHR43297">
    <property type="entry name" value="OLIGOPEPTIDE TRANSPORT ATP-BINDING PROTEIN APPD"/>
    <property type="match status" value="1"/>
</dbReference>
<keyword evidence="7" id="KW-0472">Membrane</keyword>
<evidence type="ECO:0000259" key="9">
    <source>
        <dbReference type="PROSITE" id="PS50893"/>
    </source>
</evidence>
<dbReference type="RefSeq" id="WP_005868571.1">
    <property type="nucleotide sequence ID" value="NZ_AKFS01000077.1"/>
</dbReference>
<dbReference type="GO" id="GO:0015833">
    <property type="term" value="P:peptide transport"/>
    <property type="evidence" value="ECO:0007669"/>
    <property type="project" value="InterPro"/>
</dbReference>
<evidence type="ECO:0000256" key="7">
    <source>
        <dbReference type="ARBA" id="ARBA00023136"/>
    </source>
</evidence>
<comment type="similarity">
    <text evidence="2">Belongs to the ABC transporter superfamily.</text>
</comment>
<dbReference type="NCBIfam" id="NF007739">
    <property type="entry name" value="PRK10419.1"/>
    <property type="match status" value="2"/>
</dbReference>
<feature type="domain" description="ABC transporter" evidence="9">
    <location>
        <begin position="392"/>
        <end position="643"/>
    </location>
</feature>
<reference evidence="10 11" key="1">
    <citation type="submission" date="2012-05" db="EMBL/GenBank/DDBJ databases">
        <authorList>
            <person name="Harkins D.M."/>
            <person name="Madupu R."/>
            <person name="Durkin A.S."/>
            <person name="Torralba M."/>
            <person name="Methe B."/>
            <person name="Sutton G.G."/>
            <person name="Nelson K.E."/>
        </authorList>
    </citation>
    <scope>NUCLEOTIDE SEQUENCE [LARGE SCALE GENOMIC DNA]</scope>
    <source>
        <strain evidence="10 11">F0490</strain>
    </source>
</reference>
<dbReference type="CDD" id="cd03257">
    <property type="entry name" value="ABC_NikE_OppD_transporters"/>
    <property type="match status" value="2"/>
</dbReference>
<proteinExistence type="inferred from homology"/>
<evidence type="ECO:0000256" key="1">
    <source>
        <dbReference type="ARBA" id="ARBA00004202"/>
    </source>
</evidence>
<dbReference type="SUPFAM" id="SSF52540">
    <property type="entry name" value="P-loop containing nucleoside triphosphate hydrolases"/>
    <property type="match status" value="2"/>
</dbReference>
<dbReference type="GO" id="GO:0005886">
    <property type="term" value="C:plasma membrane"/>
    <property type="evidence" value="ECO:0007669"/>
    <property type="project" value="UniProtKB-SubCell"/>
</dbReference>
<dbReference type="InterPro" id="IPR050388">
    <property type="entry name" value="ABC_Ni/Peptide_Import"/>
</dbReference>
<dbReference type="PANTHER" id="PTHR43297:SF2">
    <property type="entry name" value="DIPEPTIDE TRANSPORT ATP-BINDING PROTEIN DPPD"/>
    <property type="match status" value="1"/>
</dbReference>
<protein>
    <submittedName>
        <fullName evidence="10">Oligopeptide/dipeptide transporter, C-terminal domain protein</fullName>
    </submittedName>
</protein>
<evidence type="ECO:0000313" key="11">
    <source>
        <dbReference type="Proteomes" id="UP000004578"/>
    </source>
</evidence>
<dbReference type="PATRIC" id="fig|1125717.3.peg.540"/>
<dbReference type="InterPro" id="IPR003593">
    <property type="entry name" value="AAA+_ATPase"/>
</dbReference>
<dbReference type="FunFam" id="3.40.50.300:FF:000016">
    <property type="entry name" value="Oligopeptide ABC transporter ATP-binding component"/>
    <property type="match status" value="2"/>
</dbReference>
<dbReference type="Gene3D" id="3.40.50.300">
    <property type="entry name" value="P-loop containing nucleotide triphosphate hydrolases"/>
    <property type="match status" value="2"/>
</dbReference>
<comment type="subcellular location">
    <subcellularLocation>
        <location evidence="1">Cell membrane</location>
        <topology evidence="1">Peripheral membrane protein</topology>
    </subcellularLocation>
</comment>
<dbReference type="Proteomes" id="UP000004578">
    <property type="component" value="Unassembled WGS sequence"/>
</dbReference>
<keyword evidence="5" id="KW-0547">Nucleotide-binding</keyword>
<keyword evidence="11" id="KW-1185">Reference proteome</keyword>
<feature type="region of interest" description="Disordered" evidence="8">
    <location>
        <begin position="338"/>
        <end position="389"/>
    </location>
</feature>
<dbReference type="GO" id="GO:0005524">
    <property type="term" value="F:ATP binding"/>
    <property type="evidence" value="ECO:0007669"/>
    <property type="project" value="UniProtKB-KW"/>
</dbReference>
<evidence type="ECO:0000256" key="4">
    <source>
        <dbReference type="ARBA" id="ARBA00022475"/>
    </source>
</evidence>
<dbReference type="GO" id="GO:0016887">
    <property type="term" value="F:ATP hydrolysis activity"/>
    <property type="evidence" value="ECO:0007669"/>
    <property type="project" value="InterPro"/>
</dbReference>
<sequence length="723" mass="77321">MSTPTPLLEIKDLHTDIEIRSGVVRALSGVDLVVNAGETLGVVGESGSGKTMTALSLMGLLPQGGRVSSGSMLLEGEDLTAMPPASVRKLRGTKVGMIFQDPLTSLNPTMKIGLQVCEPLRVHEKMPKKEALARAVEILKRVGMPRPESVVNSYPHQLSGGMRQRVMIAMALVCQPRILIADEPTTALDVTTQMQILDLIDELRDEYQMGVILITHDLGVVAGHTDRVSVMYAGRIVETAPTKTLFTEPRHRYTSSLMAALPERALAERTRLFSIPGAPPSLTDLPVGCRFAARCLWATDQCRAGYPDLGGEGAHTYACFHPVLDDDESPAALQARLDAERAADEAGADSTDQAGPGGGESSGNGCASPVEADGAQGPAAPPTVPAPRGTLLDVKEASREYESAGSGFFKRDKGVVSAVDRVSITVRKGETYGLVGESGCGKSTVGRLIAGLEPPSGGAIELDGRDLATLKGRDAVKIHQDVQMMFQDSYAAMDPRMRIDQILAEPMSIQRTGDAQQIAERIMEILEQVGLTEEILDRYPHEFSGGQLQRIGFARSLTLAPDLIVADEPVSALDVSVQAQVLNLMKDLQEELGLSYLFISHDLAVVQYMADRIGVMYLGRIVEEGPAEEVVANPRHPYTKALIDSIPVPDPEFEHADDAIKLTGEPPSAINPPEGCRFRPRCPFATDECLAQPPLSGGGHRVACHHPLSWAAAGAVAEEAPVG</sequence>
<feature type="domain" description="ABC transporter" evidence="9">
    <location>
        <begin position="8"/>
        <end position="258"/>
    </location>
</feature>
<dbReference type="Pfam" id="PF00005">
    <property type="entry name" value="ABC_tran"/>
    <property type="match status" value="2"/>
</dbReference>